<accession>A0A8T3E5H8</accession>
<dbReference type="PANTHER" id="PTHR34438:SF1">
    <property type="entry name" value="CHROMOSOME 2 OPEN READING FRAME 81"/>
    <property type="match status" value="1"/>
</dbReference>
<dbReference type="InterPro" id="IPR028042">
    <property type="entry name" value="DUF4639"/>
</dbReference>
<dbReference type="PANTHER" id="PTHR34438">
    <property type="entry name" value="SI:DKEY-97L20.6"/>
    <property type="match status" value="1"/>
</dbReference>
<evidence type="ECO:0000256" key="1">
    <source>
        <dbReference type="SAM" id="MobiDB-lite"/>
    </source>
</evidence>
<feature type="region of interest" description="Disordered" evidence="1">
    <location>
        <begin position="128"/>
        <end position="258"/>
    </location>
</feature>
<proteinExistence type="predicted"/>
<gene>
    <name evidence="2" type="ORF">AGOR_G00008290</name>
</gene>
<reference evidence="2" key="1">
    <citation type="submission" date="2021-01" db="EMBL/GenBank/DDBJ databases">
        <authorList>
            <person name="Zahm M."/>
            <person name="Roques C."/>
            <person name="Cabau C."/>
            <person name="Klopp C."/>
            <person name="Donnadieu C."/>
            <person name="Jouanno E."/>
            <person name="Lampietro C."/>
            <person name="Louis A."/>
            <person name="Herpin A."/>
            <person name="Echchiki A."/>
            <person name="Berthelot C."/>
            <person name="Parey E."/>
            <person name="Roest-Crollius H."/>
            <person name="Braasch I."/>
            <person name="Postlethwait J."/>
            <person name="Bobe J."/>
            <person name="Montfort J."/>
            <person name="Bouchez O."/>
            <person name="Begum T."/>
            <person name="Mejri S."/>
            <person name="Adams A."/>
            <person name="Chen W.-J."/>
            <person name="Guiguen Y."/>
        </authorList>
    </citation>
    <scope>NUCLEOTIDE SEQUENCE</scope>
    <source>
        <tissue evidence="2">Blood</tissue>
    </source>
</reference>
<feature type="region of interest" description="Disordered" evidence="1">
    <location>
        <begin position="320"/>
        <end position="371"/>
    </location>
</feature>
<dbReference type="AlphaFoldDB" id="A0A8T3E5H8"/>
<protein>
    <submittedName>
        <fullName evidence="2">Uncharacterized protein</fullName>
    </submittedName>
</protein>
<feature type="compositionally biased region" description="Polar residues" evidence="1">
    <location>
        <begin position="321"/>
        <end position="338"/>
    </location>
</feature>
<feature type="region of interest" description="Disordered" evidence="1">
    <location>
        <begin position="272"/>
        <end position="299"/>
    </location>
</feature>
<dbReference type="EMBL" id="JAERUA010000001">
    <property type="protein sequence ID" value="KAI1904689.1"/>
    <property type="molecule type" value="Genomic_DNA"/>
</dbReference>
<feature type="compositionally biased region" description="Pro residues" evidence="1">
    <location>
        <begin position="38"/>
        <end position="48"/>
    </location>
</feature>
<dbReference type="Pfam" id="PF15479">
    <property type="entry name" value="DUF4639"/>
    <property type="match status" value="1"/>
</dbReference>
<feature type="compositionally biased region" description="Basic and acidic residues" evidence="1">
    <location>
        <begin position="272"/>
        <end position="286"/>
    </location>
</feature>
<keyword evidence="3" id="KW-1185">Reference proteome</keyword>
<name>A0A8T3E5H8_9TELE</name>
<sequence>MGFKGLNSIPERGQLQLPMSPSAPKAKTEKVRAATVPVPAPPPPPPPDQNGDSVDIVPGRLSESDWMEMVAQEEGEEVVAEILEELMQSVMEKCYDVYLRKQMIPFTVSWARDALVQALAMQFLARDEGDGQDSGLSWEQDSEPQPCGIDSWAQGCVPVIHSRPTPNTTPLQKSAELPVAESDPGCAQTKNEPQSGGNGVLSDPDPIREDDSQNRQVRMGVKVAVLTPGPPPKRGDRRKQPLPHRVPLPAPQAANSPRISRKCLNYPIRKEETCSTSREQTDRVSKFEQTQKNLDPSVMKKLDPAHLPRHQAWPGFEVLESSVSQQPLAKSGGPPTQRQKQDKLHAKQPAALKPLTNPEGSHKARRKSTVDGTLWISSRNGTFKDTGQSHGPVPLSSGLLLDTMVLAPGVTLKDPLRGDNGSYKRYPSQTGHRVDLKPIRTACQLLASPWIS</sequence>
<evidence type="ECO:0000313" key="3">
    <source>
        <dbReference type="Proteomes" id="UP000829720"/>
    </source>
</evidence>
<organism evidence="2 3">
    <name type="scientific">Albula goreensis</name>
    <dbReference type="NCBI Taxonomy" id="1534307"/>
    <lineage>
        <taxon>Eukaryota</taxon>
        <taxon>Metazoa</taxon>
        <taxon>Chordata</taxon>
        <taxon>Craniata</taxon>
        <taxon>Vertebrata</taxon>
        <taxon>Euteleostomi</taxon>
        <taxon>Actinopterygii</taxon>
        <taxon>Neopterygii</taxon>
        <taxon>Teleostei</taxon>
        <taxon>Albuliformes</taxon>
        <taxon>Albulidae</taxon>
        <taxon>Albula</taxon>
    </lineage>
</organism>
<evidence type="ECO:0000313" key="2">
    <source>
        <dbReference type="EMBL" id="KAI1904689.1"/>
    </source>
</evidence>
<comment type="caution">
    <text evidence="2">The sequence shown here is derived from an EMBL/GenBank/DDBJ whole genome shotgun (WGS) entry which is preliminary data.</text>
</comment>
<feature type="region of interest" description="Disordered" evidence="1">
    <location>
        <begin position="1"/>
        <end position="54"/>
    </location>
</feature>
<dbReference type="OrthoDB" id="193650at2759"/>
<dbReference type="Proteomes" id="UP000829720">
    <property type="component" value="Unassembled WGS sequence"/>
</dbReference>